<dbReference type="Gene3D" id="2.160.20.70">
    <property type="match status" value="1"/>
</dbReference>
<evidence type="ECO:0000256" key="2">
    <source>
        <dbReference type="ARBA" id="ARBA00022618"/>
    </source>
</evidence>
<dbReference type="Gene3D" id="3.30.70.260">
    <property type="match status" value="1"/>
</dbReference>
<name>M1LUQ1_9PROT</name>
<dbReference type="NCBIfam" id="TIGR01222">
    <property type="entry name" value="minC"/>
    <property type="match status" value="1"/>
</dbReference>
<evidence type="ECO:0000256" key="6">
    <source>
        <dbReference type="HAMAP-Rule" id="MF_00267"/>
    </source>
</evidence>
<dbReference type="InterPro" id="IPR013033">
    <property type="entry name" value="MinC"/>
</dbReference>
<dbReference type="RefSeq" id="WP_015238332.1">
    <property type="nucleotide sequence ID" value="NC_020283.1"/>
</dbReference>
<dbReference type="HOGENOM" id="CLU_067812_0_0_4"/>
<dbReference type="PATRIC" id="fig|1208918.3.peg.526"/>
<dbReference type="PANTHER" id="PTHR34108:SF1">
    <property type="entry name" value="SEPTUM SITE-DETERMINING PROTEIN MINC"/>
    <property type="match status" value="1"/>
</dbReference>
<dbReference type="KEGG" id="kct:CDEE_0857"/>
<evidence type="ECO:0000259" key="7">
    <source>
        <dbReference type="Pfam" id="PF03775"/>
    </source>
</evidence>
<evidence type="ECO:0000313" key="9">
    <source>
        <dbReference type="EMBL" id="AGF47826.1"/>
    </source>
</evidence>
<dbReference type="STRING" id="1208918.CDEE_0857"/>
<dbReference type="InterPro" id="IPR005526">
    <property type="entry name" value="Septum_form_inhib_MinC_C"/>
</dbReference>
<comment type="similarity">
    <text evidence="1 6">Belongs to the MinC family.</text>
</comment>
<organism evidence="9 10">
    <name type="scientific">Candidatus Kinetoplastidibacterium crithidiae TCC036E</name>
    <dbReference type="NCBI Taxonomy" id="1208918"/>
    <lineage>
        <taxon>Bacteria</taxon>
        <taxon>Pseudomonadati</taxon>
        <taxon>Pseudomonadota</taxon>
        <taxon>Betaproteobacteria</taxon>
        <taxon>Candidatus Kinetoplastidibacterium</taxon>
    </lineage>
</organism>
<dbReference type="Proteomes" id="UP000011686">
    <property type="component" value="Chromosome"/>
</dbReference>
<evidence type="ECO:0000256" key="5">
    <source>
        <dbReference type="ARBA" id="ARBA00025606"/>
    </source>
</evidence>
<evidence type="ECO:0000256" key="1">
    <source>
        <dbReference type="ARBA" id="ARBA00006291"/>
    </source>
</evidence>
<feature type="domain" description="Septum formation inhibitor MinC N-terminal" evidence="8">
    <location>
        <begin position="6"/>
        <end position="76"/>
    </location>
</feature>
<keyword evidence="2 6" id="KW-0132">Cell division</keyword>
<dbReference type="EMBL" id="CP003804">
    <property type="protein sequence ID" value="AGF47826.1"/>
    <property type="molecule type" value="Genomic_DNA"/>
</dbReference>
<evidence type="ECO:0000256" key="3">
    <source>
        <dbReference type="ARBA" id="ARBA00023210"/>
    </source>
</evidence>
<dbReference type="AlphaFoldDB" id="M1LUQ1"/>
<sequence length="223" mass="24567">MNKSLIEFKSASFNVYAPKIIIHTSNINDLSTSITKHIYNSGNFFKNEHVVIDATQIDQIIDWDMLITILKEHEINILGIVANNINIQNAIKAGLSPLDIITNKNIKIETNATQLPTMLIDKPLRSGQKIYASKSDLIVIGMVSQGAEIIADGNIHVYGPLRGKAMAGAQGNKEARIFTTQLNAELLSISGVYQVIENDLKDTVMNKPAIVQLMDEKLTIIAI</sequence>
<dbReference type="GO" id="GO:0000902">
    <property type="term" value="P:cell morphogenesis"/>
    <property type="evidence" value="ECO:0007669"/>
    <property type="project" value="InterPro"/>
</dbReference>
<comment type="function">
    <text evidence="5 6">Cell division inhibitor that blocks the formation of polar Z ring septums. Rapidly oscillates between the poles of the cell to destabilize FtsZ filaments that have formed before they mature into polar Z rings. Prevents FtsZ polymerization.</text>
</comment>
<dbReference type="InterPro" id="IPR007874">
    <property type="entry name" value="MinC_N"/>
</dbReference>
<dbReference type="InterPro" id="IPR036145">
    <property type="entry name" value="MinC_C_sf"/>
</dbReference>
<dbReference type="GO" id="GO:0051302">
    <property type="term" value="P:regulation of cell division"/>
    <property type="evidence" value="ECO:0007669"/>
    <property type="project" value="InterPro"/>
</dbReference>
<dbReference type="eggNOG" id="COG0850">
    <property type="taxonomic scope" value="Bacteria"/>
</dbReference>
<evidence type="ECO:0000313" key="10">
    <source>
        <dbReference type="Proteomes" id="UP000011686"/>
    </source>
</evidence>
<dbReference type="Pfam" id="PF05209">
    <property type="entry name" value="MinC_N"/>
    <property type="match status" value="1"/>
</dbReference>
<accession>M1LUQ1</accession>
<keyword evidence="10" id="KW-1185">Reference proteome</keyword>
<comment type="subunit">
    <text evidence="6">Interacts with MinD and FtsZ.</text>
</comment>
<evidence type="ECO:0000259" key="8">
    <source>
        <dbReference type="Pfam" id="PF05209"/>
    </source>
</evidence>
<dbReference type="InterPro" id="IPR016098">
    <property type="entry name" value="CAP/MinC_C"/>
</dbReference>
<keyword evidence="3 6" id="KW-0717">Septation</keyword>
<dbReference type="GO" id="GO:0000917">
    <property type="term" value="P:division septum assembly"/>
    <property type="evidence" value="ECO:0007669"/>
    <property type="project" value="UniProtKB-KW"/>
</dbReference>
<protein>
    <recommendedName>
        <fullName evidence="6">Probable septum site-determining protein MinC</fullName>
    </recommendedName>
</protein>
<reference evidence="9 10" key="1">
    <citation type="journal article" date="2013" name="Genome Biol. Evol.">
        <title>Genome evolution and phylogenomic analysis of candidatus kinetoplastibacterium, the betaproteobacterial endosymbionts of strigomonas and angomonas.</title>
        <authorList>
            <person name="Alves J.M."/>
            <person name="Serrano M.G."/>
            <person name="Maia da Silva F."/>
            <person name="Voegtly L.J."/>
            <person name="Matveyev A.V."/>
            <person name="Teixeira M.M."/>
            <person name="Camargo E.P."/>
            <person name="Buck G.A."/>
        </authorList>
    </citation>
    <scope>NUCLEOTIDE SEQUENCE [LARGE SCALE GENOMIC DNA]</scope>
    <source>
        <strain evidence="9 10">TCC036E</strain>
    </source>
</reference>
<dbReference type="HAMAP" id="MF_00267">
    <property type="entry name" value="MinC"/>
    <property type="match status" value="1"/>
</dbReference>
<gene>
    <name evidence="6" type="primary">minC</name>
    <name evidence="9" type="ORF">CDEE_0857</name>
</gene>
<feature type="domain" description="Septum formation inhibitor MinC C-terminal" evidence="7">
    <location>
        <begin position="120"/>
        <end position="220"/>
    </location>
</feature>
<dbReference type="SUPFAM" id="SSF63848">
    <property type="entry name" value="Cell-division inhibitor MinC, C-terminal domain"/>
    <property type="match status" value="1"/>
</dbReference>
<proteinExistence type="inferred from homology"/>
<dbReference type="GO" id="GO:1901891">
    <property type="term" value="P:regulation of cell septum assembly"/>
    <property type="evidence" value="ECO:0007669"/>
    <property type="project" value="InterPro"/>
</dbReference>
<evidence type="ECO:0000256" key="4">
    <source>
        <dbReference type="ARBA" id="ARBA00023306"/>
    </source>
</evidence>
<dbReference type="Pfam" id="PF03775">
    <property type="entry name" value="MinC_C"/>
    <property type="match status" value="1"/>
</dbReference>
<dbReference type="PANTHER" id="PTHR34108">
    <property type="entry name" value="SEPTUM SITE-DETERMINING PROTEIN MINC"/>
    <property type="match status" value="1"/>
</dbReference>
<keyword evidence="4 6" id="KW-0131">Cell cycle</keyword>